<dbReference type="Pfam" id="PF13715">
    <property type="entry name" value="CarbopepD_reg_2"/>
    <property type="match status" value="1"/>
</dbReference>
<comment type="caution">
    <text evidence="1">The sequence shown here is derived from an EMBL/GenBank/DDBJ whole genome shotgun (WGS) entry which is preliminary data.</text>
</comment>
<evidence type="ECO:0000313" key="1">
    <source>
        <dbReference type="EMBL" id="MFD2873521.1"/>
    </source>
</evidence>
<reference evidence="2" key="1">
    <citation type="journal article" date="2019" name="Int. J. Syst. Evol. Microbiol.">
        <title>The Global Catalogue of Microorganisms (GCM) 10K type strain sequencing project: providing services to taxonomists for standard genome sequencing and annotation.</title>
        <authorList>
            <consortium name="The Broad Institute Genomics Platform"/>
            <consortium name="The Broad Institute Genome Sequencing Center for Infectious Disease"/>
            <person name="Wu L."/>
            <person name="Ma J."/>
        </authorList>
    </citation>
    <scope>NUCLEOTIDE SEQUENCE [LARGE SCALE GENOMIC DNA]</scope>
    <source>
        <strain evidence="2">KCTC 22437</strain>
    </source>
</reference>
<keyword evidence="2" id="KW-1185">Reference proteome</keyword>
<dbReference type="SUPFAM" id="SSF49464">
    <property type="entry name" value="Carboxypeptidase regulatory domain-like"/>
    <property type="match status" value="1"/>
</dbReference>
<evidence type="ECO:0000313" key="2">
    <source>
        <dbReference type="Proteomes" id="UP001597557"/>
    </source>
</evidence>
<gene>
    <name evidence="1" type="ORF">ACFS5N_13635</name>
</gene>
<organism evidence="1 2">
    <name type="scientific">Mucilaginibacter ximonensis</name>
    <dbReference type="NCBI Taxonomy" id="538021"/>
    <lineage>
        <taxon>Bacteria</taxon>
        <taxon>Pseudomonadati</taxon>
        <taxon>Bacteroidota</taxon>
        <taxon>Sphingobacteriia</taxon>
        <taxon>Sphingobacteriales</taxon>
        <taxon>Sphingobacteriaceae</taxon>
        <taxon>Mucilaginibacter</taxon>
    </lineage>
</organism>
<proteinExistence type="predicted"/>
<accession>A0ABW5YDZ3</accession>
<dbReference type="Gene3D" id="2.60.40.1120">
    <property type="entry name" value="Carboxypeptidase-like, regulatory domain"/>
    <property type="match status" value="1"/>
</dbReference>
<protein>
    <submittedName>
        <fullName evidence="1">Carboxypeptidase-like regulatory domain-containing protein</fullName>
    </submittedName>
</protein>
<dbReference type="RefSeq" id="WP_377186416.1">
    <property type="nucleotide sequence ID" value="NZ_JBHUPD010000002.1"/>
</dbReference>
<dbReference type="InterPro" id="IPR008969">
    <property type="entry name" value="CarboxyPept-like_regulatory"/>
</dbReference>
<name>A0ABW5YDZ3_9SPHI</name>
<dbReference type="Proteomes" id="UP001597557">
    <property type="component" value="Unassembled WGS sequence"/>
</dbReference>
<dbReference type="EMBL" id="JBHUPD010000002">
    <property type="protein sequence ID" value="MFD2873521.1"/>
    <property type="molecule type" value="Genomic_DNA"/>
</dbReference>
<sequence>MRSLIFGGLIFLNLILTVTFVRAQANYVIGGKVTDESQKPLPGATVFVDGSQIATATNDDGVFRLVMPGPGSYHVSVQMIGYNTERKDLMLQDESVNLEFILKIKPVALKQVNIGGEKNRNANLEIFKKHFLGVTPNGLACKIINPEVLNFSTQKNLLVAGADDFLIIENPNLGYRIKYLLKTFQYNKQAQVTAYDGEVVFEEMQGSKSQKEHWAKNRLHVYNGSVMHYLRSVFANTTQQEGFITRQLYKQGDKVLVNISPIKVDSLVTKAGLNFVSLKLTGLQITYNLQKAAQILKQPQSINQGLTLVADSALMQRAWEQGEIDDALNEAGQTGRLILTHSPTQSENPTYRTDLLPYVKAITIDAHGRVFSGYFLSFLLKGDWTYLRVGDQLPFEYIPPAAP</sequence>